<protein>
    <submittedName>
        <fullName evidence="1">Uncharacterized protein</fullName>
    </submittedName>
</protein>
<evidence type="ECO:0000313" key="2">
    <source>
        <dbReference type="Proteomes" id="UP001148629"/>
    </source>
</evidence>
<keyword evidence="2" id="KW-1185">Reference proteome</keyword>
<reference evidence="1" key="1">
    <citation type="submission" date="2022-08" db="EMBL/GenBank/DDBJ databases">
        <title>Genome Sequence of Fusarium decemcellulare.</title>
        <authorList>
            <person name="Buettner E."/>
        </authorList>
    </citation>
    <scope>NUCLEOTIDE SEQUENCE</scope>
    <source>
        <strain evidence="1">Babe19</strain>
    </source>
</reference>
<evidence type="ECO:0000313" key="1">
    <source>
        <dbReference type="EMBL" id="KAJ3540202.1"/>
    </source>
</evidence>
<comment type="caution">
    <text evidence="1">The sequence shown here is derived from an EMBL/GenBank/DDBJ whole genome shotgun (WGS) entry which is preliminary data.</text>
</comment>
<gene>
    <name evidence="1" type="ORF">NM208_g5166</name>
</gene>
<proteinExistence type="predicted"/>
<sequence>MFGRLPGRYPPHVKDIQMEFPARPFASYVAAGDSFSLIGRVSNARWYLQSQDRLTHEWDCVRPETTIYDTSLVPRELAFVASYLLRWSVWFDLFKQQANHRDCAEVLLRLEPSEISPAFAFDGVIVPAVCLTLHSREDDATQRRGISLLRTIRRREGVWDSQEMTDVFESMVTARRRDLIAWDAIPYDIPNTAKRLSGSNMPDLRFPQKLLLLRAGMVD</sequence>
<organism evidence="1 2">
    <name type="scientific">Fusarium decemcellulare</name>
    <dbReference type="NCBI Taxonomy" id="57161"/>
    <lineage>
        <taxon>Eukaryota</taxon>
        <taxon>Fungi</taxon>
        <taxon>Dikarya</taxon>
        <taxon>Ascomycota</taxon>
        <taxon>Pezizomycotina</taxon>
        <taxon>Sordariomycetes</taxon>
        <taxon>Hypocreomycetidae</taxon>
        <taxon>Hypocreales</taxon>
        <taxon>Nectriaceae</taxon>
        <taxon>Fusarium</taxon>
        <taxon>Fusarium decemcellulare species complex</taxon>
    </lineage>
</organism>
<dbReference type="EMBL" id="JANRMS010000419">
    <property type="protein sequence ID" value="KAJ3540202.1"/>
    <property type="molecule type" value="Genomic_DNA"/>
</dbReference>
<name>A0ACC1SHV5_9HYPO</name>
<dbReference type="Proteomes" id="UP001148629">
    <property type="component" value="Unassembled WGS sequence"/>
</dbReference>
<accession>A0ACC1SHV5</accession>